<feature type="compositionally biased region" description="Polar residues" evidence="1">
    <location>
        <begin position="83"/>
        <end position="101"/>
    </location>
</feature>
<name>A0ABM3G475_NEOLC</name>
<dbReference type="RefSeq" id="XP_046595069.1">
    <property type="nucleotide sequence ID" value="XM_046739113.1"/>
</dbReference>
<dbReference type="PANTHER" id="PTHR21530:SF7">
    <property type="entry name" value="TRAB DOMAIN-CONTAINING PROTEIN"/>
    <property type="match status" value="1"/>
</dbReference>
<dbReference type="PANTHER" id="PTHR21530">
    <property type="entry name" value="PHEROMONE SHUTDOWN PROTEIN"/>
    <property type="match status" value="1"/>
</dbReference>
<gene>
    <name evidence="3" type="primary">LOC107218719</name>
</gene>
<protein>
    <submittedName>
        <fullName evidence="3">TraB domain-containing protein isoform X1</fullName>
    </submittedName>
</protein>
<evidence type="ECO:0000313" key="2">
    <source>
        <dbReference type="Proteomes" id="UP000829291"/>
    </source>
</evidence>
<dbReference type="Pfam" id="PF01963">
    <property type="entry name" value="TraB_PrgY_gumN"/>
    <property type="match status" value="1"/>
</dbReference>
<accession>A0ABM3G475</accession>
<dbReference type="GeneID" id="107218719"/>
<feature type="compositionally biased region" description="Basic and acidic residues" evidence="1">
    <location>
        <begin position="103"/>
        <end position="123"/>
    </location>
</feature>
<proteinExistence type="predicted"/>
<sequence length="489" mass="54557">MSRMPRIPKYHLMENILICNNFEAIMSQQDETKEPLIGDFKRQNLLQMTEDEHLTMMNERGDHNPNPVQKKHALTEAFLIGESGSQSASQDDVIPQSSSVSIPDDKTHETDQDTGDKRIRTESPDSEIVVIDDNGEHKSIGSGPEYDVDAGVSTHNTDDKEYDTSIDNNLPETVTLLTASSGSKLYLVGTAHFSTESQNDVAKMIQAVQPHIVMVELCKARVNILQLDEKTILEEAQKLSFENIRNTIQQNGLFNGLMYILLLNMSARLTKELGMAPGGEFRRAFAEAKNVPNCLVHMGDRPINITIQRALSSLSWWQTLKLGWHLLASTGPISKEEVERCKRRDLLEEMLAEITGEFPILGEVFVKERDLYLTHSLQLACLPQRTATSFMPVRVVGVVGIGHVSGIVKHWGKVKTSEIPPILRIPPPSLSSKVLRFTVKASFVGAIIFIGYKIIPMPSGETIQSLKSSVGGFWKYLLSCFKFVDSNLL</sequence>
<evidence type="ECO:0000313" key="3">
    <source>
        <dbReference type="RefSeq" id="XP_046595069.1"/>
    </source>
</evidence>
<dbReference type="CDD" id="cd14726">
    <property type="entry name" value="TraB_PrgY-like"/>
    <property type="match status" value="1"/>
</dbReference>
<organism evidence="2 3">
    <name type="scientific">Neodiprion lecontei</name>
    <name type="common">Redheaded pine sawfly</name>
    <dbReference type="NCBI Taxonomy" id="441921"/>
    <lineage>
        <taxon>Eukaryota</taxon>
        <taxon>Metazoa</taxon>
        <taxon>Ecdysozoa</taxon>
        <taxon>Arthropoda</taxon>
        <taxon>Hexapoda</taxon>
        <taxon>Insecta</taxon>
        <taxon>Pterygota</taxon>
        <taxon>Neoptera</taxon>
        <taxon>Endopterygota</taxon>
        <taxon>Hymenoptera</taxon>
        <taxon>Tenthredinoidea</taxon>
        <taxon>Diprionidae</taxon>
        <taxon>Diprioninae</taxon>
        <taxon>Neodiprion</taxon>
    </lineage>
</organism>
<feature type="region of interest" description="Disordered" evidence="1">
    <location>
        <begin position="83"/>
        <end position="166"/>
    </location>
</feature>
<keyword evidence="2" id="KW-1185">Reference proteome</keyword>
<dbReference type="InterPro" id="IPR002816">
    <property type="entry name" value="TraB/PrgY/GumN_fam"/>
</dbReference>
<reference evidence="3" key="1">
    <citation type="submission" date="2025-08" db="UniProtKB">
        <authorList>
            <consortium name="RefSeq"/>
        </authorList>
    </citation>
    <scope>IDENTIFICATION</scope>
    <source>
        <tissue evidence="3">Thorax and Abdomen</tissue>
    </source>
</reference>
<dbReference type="Proteomes" id="UP000829291">
    <property type="component" value="Chromosome 4"/>
</dbReference>
<evidence type="ECO:0000256" key="1">
    <source>
        <dbReference type="SAM" id="MobiDB-lite"/>
    </source>
</evidence>
<dbReference type="InterPro" id="IPR046345">
    <property type="entry name" value="TraB_PrgY-like"/>
</dbReference>